<name>A0A3S0WNV1_9PROT</name>
<dbReference type="Proteomes" id="UP000280346">
    <property type="component" value="Unassembled WGS sequence"/>
</dbReference>
<proteinExistence type="predicted"/>
<evidence type="ECO:0000313" key="1">
    <source>
        <dbReference type="EMBL" id="RUQ74568.1"/>
    </source>
</evidence>
<evidence type="ECO:0000313" key="2">
    <source>
        <dbReference type="Proteomes" id="UP000280346"/>
    </source>
</evidence>
<dbReference type="RefSeq" id="WP_126995739.1">
    <property type="nucleotide sequence ID" value="NZ_CP173191.1"/>
</dbReference>
<dbReference type="AlphaFoldDB" id="A0A3S0WNV1"/>
<sequence length="72" mass="7523">MTGFENATGPEGIVIGLIEKTAQDLDAMSDTAGEIAPDVGDLAQVLVDAQRIADRASLDLRRLARKVATAKA</sequence>
<gene>
    <name evidence="1" type="ORF">EJ913_05875</name>
</gene>
<dbReference type="OrthoDB" id="7307626at2"/>
<dbReference type="EMBL" id="RZIJ01000003">
    <property type="protein sequence ID" value="RUQ74568.1"/>
    <property type="molecule type" value="Genomic_DNA"/>
</dbReference>
<reference evidence="1 2" key="1">
    <citation type="submission" date="2018-12" db="EMBL/GenBank/DDBJ databases">
        <authorList>
            <person name="Yang Y."/>
        </authorList>
    </citation>
    <scope>NUCLEOTIDE SEQUENCE [LARGE SCALE GENOMIC DNA]</scope>
    <source>
        <strain evidence="1 2">GSF71</strain>
    </source>
</reference>
<accession>A0A3S0WNV1</accession>
<protein>
    <submittedName>
        <fullName evidence="1">Uncharacterized protein</fullName>
    </submittedName>
</protein>
<organism evidence="1 2">
    <name type="scientific">Azospirillum doebereinerae</name>
    <dbReference type="NCBI Taxonomy" id="92933"/>
    <lineage>
        <taxon>Bacteria</taxon>
        <taxon>Pseudomonadati</taxon>
        <taxon>Pseudomonadota</taxon>
        <taxon>Alphaproteobacteria</taxon>
        <taxon>Rhodospirillales</taxon>
        <taxon>Azospirillaceae</taxon>
        <taxon>Azospirillum</taxon>
    </lineage>
</organism>
<comment type="caution">
    <text evidence="1">The sequence shown here is derived from an EMBL/GenBank/DDBJ whole genome shotgun (WGS) entry which is preliminary data.</text>
</comment>
<keyword evidence="2" id="KW-1185">Reference proteome</keyword>